<comment type="caution">
    <text evidence="1">The sequence shown here is derived from an EMBL/GenBank/DDBJ whole genome shotgun (WGS) entry which is preliminary data.</text>
</comment>
<accession>A0ABU7IVR2</accession>
<organism evidence="1 2">
    <name type="scientific">Maribacter cobaltidurans</name>
    <dbReference type="NCBI Taxonomy" id="1178778"/>
    <lineage>
        <taxon>Bacteria</taxon>
        <taxon>Pseudomonadati</taxon>
        <taxon>Bacteroidota</taxon>
        <taxon>Flavobacteriia</taxon>
        <taxon>Flavobacteriales</taxon>
        <taxon>Flavobacteriaceae</taxon>
        <taxon>Maribacter</taxon>
    </lineage>
</organism>
<sequence>MKTINDDAVNCPALVIGNRMIGYRKGHGVAVNIGFQGIGHHSA</sequence>
<evidence type="ECO:0000313" key="1">
    <source>
        <dbReference type="EMBL" id="MEE1976965.1"/>
    </source>
</evidence>
<dbReference type="Proteomes" id="UP001356308">
    <property type="component" value="Unassembled WGS sequence"/>
</dbReference>
<gene>
    <name evidence="1" type="ORF">V1I91_12835</name>
</gene>
<reference evidence="1 2" key="1">
    <citation type="submission" date="2024-01" db="EMBL/GenBank/DDBJ databases">
        <title>Maribacter spp. originated from different algae showed divergent polysaccharides utilization ability.</title>
        <authorList>
            <person name="Wang H."/>
            <person name="Wu Y."/>
        </authorList>
    </citation>
    <scope>NUCLEOTIDE SEQUENCE [LARGE SCALE GENOMIC DNA]</scope>
    <source>
        <strain evidence="1 2">PR1</strain>
    </source>
</reference>
<evidence type="ECO:0000313" key="2">
    <source>
        <dbReference type="Proteomes" id="UP001356308"/>
    </source>
</evidence>
<name>A0ABU7IVR2_9FLAO</name>
<keyword evidence="2" id="KW-1185">Reference proteome</keyword>
<dbReference type="RefSeq" id="WP_272651656.1">
    <property type="nucleotide sequence ID" value="NZ_JAZDDG010000005.1"/>
</dbReference>
<dbReference type="EMBL" id="JAZDDG010000005">
    <property type="protein sequence ID" value="MEE1976965.1"/>
    <property type="molecule type" value="Genomic_DNA"/>
</dbReference>
<proteinExistence type="predicted"/>
<protein>
    <submittedName>
        <fullName evidence="1">Uncharacterized protein</fullName>
    </submittedName>
</protein>